<protein>
    <submittedName>
        <fullName evidence="1">Membrane protein</fullName>
    </submittedName>
</protein>
<dbReference type="Pfam" id="PF14004">
    <property type="entry name" value="DUF4227"/>
    <property type="match status" value="1"/>
</dbReference>
<dbReference type="InterPro" id="IPR025321">
    <property type="entry name" value="DUF4227"/>
</dbReference>
<evidence type="ECO:0000313" key="1">
    <source>
        <dbReference type="EMBL" id="KGA95531.1"/>
    </source>
</evidence>
<comment type="caution">
    <text evidence="1">The sequence shown here is derived from an EMBL/GenBank/DDBJ whole genome shotgun (WGS) entry which is preliminary data.</text>
</comment>
<dbReference type="STRING" id="1218173.BALCAV_0222070"/>
<gene>
    <name evidence="1" type="ORF">BALCAV_0222070</name>
</gene>
<dbReference type="eggNOG" id="ENOG50333IZ">
    <property type="taxonomic scope" value="Bacteria"/>
</dbReference>
<name>A0A094WFI8_ALKAL</name>
<reference evidence="1 2" key="1">
    <citation type="journal article" date="2014" name="Genome Announc.">
        <title>Draft Genome Sequence of Bacillus alcalophilus AV1934, a Classic Alkaliphile Isolated from Human Feces in 1934.</title>
        <authorList>
            <person name="Attie O."/>
            <person name="Jayaprakash A."/>
            <person name="Shah H."/>
            <person name="Paulsen I.T."/>
            <person name="Morino M."/>
            <person name="Takahashi Y."/>
            <person name="Narumi I."/>
            <person name="Sachidanandam R."/>
            <person name="Satoh K."/>
            <person name="Ito M."/>
            <person name="Krulwich T.A."/>
        </authorList>
    </citation>
    <scope>NUCLEOTIDE SEQUENCE [LARGE SCALE GENOMIC DNA]</scope>
    <source>
        <strain evidence="1 2">AV1934</strain>
    </source>
</reference>
<dbReference type="Proteomes" id="UP000002754">
    <property type="component" value="Unassembled WGS sequence"/>
</dbReference>
<evidence type="ECO:0000313" key="2">
    <source>
        <dbReference type="Proteomes" id="UP000002754"/>
    </source>
</evidence>
<dbReference type="EMBL" id="ALPT02000136">
    <property type="protein sequence ID" value="KGA95531.1"/>
    <property type="molecule type" value="Genomic_DNA"/>
</dbReference>
<feature type="non-terminal residue" evidence="1">
    <location>
        <position position="1"/>
    </location>
</feature>
<organism evidence="1 2">
    <name type="scientific">Alkalihalobacillus alcalophilus ATCC 27647 = CGMCC 1.3604</name>
    <dbReference type="NCBI Taxonomy" id="1218173"/>
    <lineage>
        <taxon>Bacteria</taxon>
        <taxon>Bacillati</taxon>
        <taxon>Bacillota</taxon>
        <taxon>Bacilli</taxon>
        <taxon>Bacillales</taxon>
        <taxon>Bacillaceae</taxon>
        <taxon>Alkalihalobacillus</taxon>
    </lineage>
</organism>
<proteinExistence type="predicted"/>
<sequence>LIIFMGCTALFYYGILWISAEYESMHRYDEPLGKAVKVFQMDSAEPDTMTNRLMWFYRLGE</sequence>
<keyword evidence="2" id="KW-1185">Reference proteome</keyword>
<accession>A0A094WFI8</accession>
<dbReference type="AlphaFoldDB" id="A0A094WFI8"/>